<gene>
    <name evidence="6" type="ORF">BJP34_13555</name>
</gene>
<dbReference type="STRING" id="1458985.BJP34_13555"/>
<comment type="similarity">
    <text evidence="1">Belongs to the ABC transporter superfamily.</text>
</comment>
<dbReference type="CDD" id="cd10147">
    <property type="entry name" value="Wzt_C-like"/>
    <property type="match status" value="1"/>
</dbReference>
<proteinExistence type="inferred from homology"/>
<protein>
    <submittedName>
        <fullName evidence="6">ABC transporter ATP-binding protein</fullName>
    </submittedName>
</protein>
<dbReference type="PANTHER" id="PTHR46743:SF2">
    <property type="entry name" value="TEICHOIC ACIDS EXPORT ATP-BINDING PROTEIN TAGH"/>
    <property type="match status" value="1"/>
</dbReference>
<dbReference type="CDD" id="cd03220">
    <property type="entry name" value="ABC_KpsT_Wzt"/>
    <property type="match status" value="1"/>
</dbReference>
<evidence type="ECO:0000313" key="6">
    <source>
        <dbReference type="EMBL" id="AOX00343.1"/>
    </source>
</evidence>
<dbReference type="GO" id="GO:0016020">
    <property type="term" value="C:membrane"/>
    <property type="evidence" value="ECO:0007669"/>
    <property type="project" value="InterPro"/>
</dbReference>
<evidence type="ECO:0000256" key="2">
    <source>
        <dbReference type="ARBA" id="ARBA00022448"/>
    </source>
</evidence>
<evidence type="ECO:0000259" key="5">
    <source>
        <dbReference type="PROSITE" id="PS50893"/>
    </source>
</evidence>
<keyword evidence="3" id="KW-0547">Nucleotide-binding</keyword>
<dbReference type="PANTHER" id="PTHR46743">
    <property type="entry name" value="TEICHOIC ACIDS EXPORT ATP-BINDING PROTEIN TAGH"/>
    <property type="match status" value="1"/>
</dbReference>
<name>A0A1D8TS05_9CYAN</name>
<dbReference type="AlphaFoldDB" id="A0A1D8TS05"/>
<dbReference type="Pfam" id="PF14524">
    <property type="entry name" value="Wzt_C"/>
    <property type="match status" value="1"/>
</dbReference>
<reference evidence="7" key="1">
    <citation type="submission" date="2016-10" db="EMBL/GenBank/DDBJ databases">
        <title>Comparative genomics uncovers the prolific and rare metabolic potential of the cyanobacterial genus Moorea.</title>
        <authorList>
            <person name="Leao T."/>
            <person name="Castelao G."/>
            <person name="Korobeynikov A."/>
            <person name="Monroe E.A."/>
            <person name="Podell S."/>
            <person name="Glukhov E."/>
            <person name="Allen E."/>
            <person name="Gerwick W.H."/>
            <person name="Gerwick L."/>
        </authorList>
    </citation>
    <scope>NUCLEOTIDE SEQUENCE [LARGE SCALE GENOMIC DNA]</scope>
    <source>
        <strain evidence="7">PAL-8-15-08-1</strain>
    </source>
</reference>
<dbReference type="Pfam" id="PF00005">
    <property type="entry name" value="ABC_tran"/>
    <property type="match status" value="1"/>
</dbReference>
<dbReference type="GO" id="GO:0016887">
    <property type="term" value="F:ATP hydrolysis activity"/>
    <property type="evidence" value="ECO:0007669"/>
    <property type="project" value="InterPro"/>
</dbReference>
<dbReference type="InterPro" id="IPR027417">
    <property type="entry name" value="P-loop_NTPase"/>
</dbReference>
<evidence type="ECO:0000313" key="7">
    <source>
        <dbReference type="Proteomes" id="UP000177870"/>
    </source>
</evidence>
<dbReference type="InterPro" id="IPR003593">
    <property type="entry name" value="AAA+_ATPase"/>
</dbReference>
<organism evidence="6 7">
    <name type="scientific">Moorena producens PAL-8-15-08-1</name>
    <dbReference type="NCBI Taxonomy" id="1458985"/>
    <lineage>
        <taxon>Bacteria</taxon>
        <taxon>Bacillati</taxon>
        <taxon>Cyanobacteriota</taxon>
        <taxon>Cyanophyceae</taxon>
        <taxon>Coleofasciculales</taxon>
        <taxon>Coleofasciculaceae</taxon>
        <taxon>Moorena</taxon>
    </lineage>
</organism>
<dbReference type="Gene3D" id="3.40.50.300">
    <property type="entry name" value="P-loop containing nucleotide triphosphate hydrolases"/>
    <property type="match status" value="1"/>
</dbReference>
<dbReference type="GO" id="GO:0140359">
    <property type="term" value="F:ABC-type transporter activity"/>
    <property type="evidence" value="ECO:0007669"/>
    <property type="project" value="InterPro"/>
</dbReference>
<dbReference type="SUPFAM" id="SSF52540">
    <property type="entry name" value="P-loop containing nucleoside triphosphate hydrolases"/>
    <property type="match status" value="1"/>
</dbReference>
<dbReference type="InterPro" id="IPR015860">
    <property type="entry name" value="ABC_transpr_TagH-like"/>
</dbReference>
<feature type="domain" description="ABC transporter" evidence="5">
    <location>
        <begin position="25"/>
        <end position="249"/>
    </location>
</feature>
<evidence type="ECO:0000256" key="3">
    <source>
        <dbReference type="ARBA" id="ARBA00022741"/>
    </source>
</evidence>
<dbReference type="InterPro" id="IPR050683">
    <property type="entry name" value="Bact_Polysacc_Export_ATP-bd"/>
</dbReference>
<keyword evidence="4 6" id="KW-0067">ATP-binding</keyword>
<dbReference type="KEGG" id="mpro:BJP34_13555"/>
<dbReference type="EMBL" id="CP017599">
    <property type="protein sequence ID" value="AOX00343.1"/>
    <property type="molecule type" value="Genomic_DNA"/>
</dbReference>
<dbReference type="GO" id="GO:0005524">
    <property type="term" value="F:ATP binding"/>
    <property type="evidence" value="ECO:0007669"/>
    <property type="project" value="UniProtKB-KW"/>
</dbReference>
<evidence type="ECO:0000256" key="1">
    <source>
        <dbReference type="ARBA" id="ARBA00005417"/>
    </source>
</evidence>
<accession>A0A1D8TS05</accession>
<dbReference type="InterPro" id="IPR029439">
    <property type="entry name" value="Wzt_C"/>
</dbReference>
<evidence type="ECO:0000256" key="4">
    <source>
        <dbReference type="ARBA" id="ARBA00022840"/>
    </source>
</evidence>
<sequence length="408" mass="45113">MVDAIIVKGLGKRFNYYHPDRPFTIMEAALSGFRHIMAAERFWALQNITFTVSPGQMLGILGHNGAGKSTLLRLIGGVGKPDKGKVTVNGSIGALLDLGAGFHPDLTGRENAFVSGVVAGLTREEMGRRFDEIVTFAELEPFIDNPVRTYSTGMQMRLAFSVAVHTDPDVMLVDEFLSVGDLRFQAKCLERIAQLKESGCAIVLISHSSEQIEQLCDRALWLQQGQIMAYGEPKVVVAQYVNQMRSQTQQRTPNGSSQVTRSGVQLRMNQNRFGSLEVEITDVLLLPSLEINSGDSLAIDIEYFSPQAIDGLIFSVLISTEDSQICLETNTTTMGVSVPGIKGKGKIQLHLSRLDLNSGKYFVDVGVYEPNRAYTYDYHLRVYNFLVRSKYSEKGMISPPLCWDVVEG</sequence>
<dbReference type="RefSeq" id="WP_070392805.1">
    <property type="nucleotide sequence ID" value="NZ_CP017599.1"/>
</dbReference>
<dbReference type="InterPro" id="IPR003439">
    <property type="entry name" value="ABC_transporter-like_ATP-bd"/>
</dbReference>
<dbReference type="PROSITE" id="PS50893">
    <property type="entry name" value="ABC_TRANSPORTER_2"/>
    <property type="match status" value="1"/>
</dbReference>
<dbReference type="SMART" id="SM00382">
    <property type="entry name" value="AAA"/>
    <property type="match status" value="1"/>
</dbReference>
<dbReference type="Proteomes" id="UP000177870">
    <property type="component" value="Chromosome"/>
</dbReference>
<dbReference type="OrthoDB" id="9778870at2"/>
<keyword evidence="2" id="KW-0813">Transport</keyword>
<dbReference type="Gene3D" id="2.70.50.60">
    <property type="entry name" value="abc- transporter (atp binding component) like domain"/>
    <property type="match status" value="1"/>
</dbReference>